<feature type="domain" description="FPG-type" evidence="15">
    <location>
        <begin position="238"/>
        <end position="272"/>
    </location>
</feature>
<dbReference type="InterPro" id="IPR000214">
    <property type="entry name" value="Znf_DNA_glyclase/AP_lyase"/>
</dbReference>
<dbReference type="InterPro" id="IPR012319">
    <property type="entry name" value="FPG_cat"/>
</dbReference>
<dbReference type="GO" id="GO:0016829">
    <property type="term" value="F:lyase activity"/>
    <property type="evidence" value="ECO:0007669"/>
    <property type="project" value="UniProtKB-KW"/>
</dbReference>
<dbReference type="InterPro" id="IPR035937">
    <property type="entry name" value="FPG_N"/>
</dbReference>
<dbReference type="Pfam" id="PF06827">
    <property type="entry name" value="zf-FPG_IleRS"/>
    <property type="match status" value="1"/>
</dbReference>
<evidence type="ECO:0000256" key="3">
    <source>
        <dbReference type="ARBA" id="ARBA00009409"/>
    </source>
</evidence>
<evidence type="ECO:0000313" key="17">
    <source>
        <dbReference type="EMBL" id="SFN84022.1"/>
    </source>
</evidence>
<dbReference type="Gene3D" id="3.20.190.10">
    <property type="entry name" value="MutM-like, N-terminal"/>
    <property type="match status" value="1"/>
</dbReference>
<keyword evidence="5" id="KW-0227">DNA damage</keyword>
<protein>
    <submittedName>
        <fullName evidence="17">Formamidopyrimidine-DNA glycosylase</fullName>
    </submittedName>
</protein>
<dbReference type="InterPro" id="IPR015886">
    <property type="entry name" value="H2TH_FPG"/>
</dbReference>
<evidence type="ECO:0000256" key="12">
    <source>
        <dbReference type="ARBA" id="ARBA00023268"/>
    </source>
</evidence>
<dbReference type="Pfam" id="PF01149">
    <property type="entry name" value="Fapy_DNA_glyco"/>
    <property type="match status" value="1"/>
</dbReference>
<dbReference type="AlphaFoldDB" id="A0A1I5CB56"/>
<sequence length="295" mass="31099">MPESPEVQALIEDVGARFVGREIHDVDVAEFRVTKTRGRPPSSLAGEQVTGATRRGKHVDISVGGSGHLVVSLGRHGWARYRDAGGDAVDSTDAPPTLIAFTFNDGDVLEFTDAGEWVSLGCWIVEDPAEVPAIAKLGPDPADPGYSRADFDRAVARRRKKIKAILQEQESIAGIGNAYSDEILHAAKVSPVAHAAALTPAELDRLFEATVGTVVTAIDAQRGIPLSGLKAAKVAAMRAHGRAGQACAVCGDTIRDFSFASTTAQYCPTCQTDGTVLPLKTSRNGERLSAGGRSE</sequence>
<dbReference type="InterPro" id="IPR010979">
    <property type="entry name" value="Ribosomal_uS13-like_H2TH"/>
</dbReference>
<keyword evidence="18" id="KW-1185">Reference proteome</keyword>
<evidence type="ECO:0000259" key="15">
    <source>
        <dbReference type="PROSITE" id="PS51066"/>
    </source>
</evidence>
<dbReference type="SMART" id="SM01232">
    <property type="entry name" value="H2TH"/>
    <property type="match status" value="1"/>
</dbReference>
<evidence type="ECO:0000256" key="8">
    <source>
        <dbReference type="ARBA" id="ARBA00022833"/>
    </source>
</evidence>
<evidence type="ECO:0000256" key="9">
    <source>
        <dbReference type="ARBA" id="ARBA00023125"/>
    </source>
</evidence>
<name>A0A1I5CB56_9MICO</name>
<keyword evidence="6 14" id="KW-0863">Zinc-finger</keyword>
<dbReference type="Proteomes" id="UP000198867">
    <property type="component" value="Unassembled WGS sequence"/>
</dbReference>
<accession>A0A1I5CB56</accession>
<evidence type="ECO:0000256" key="13">
    <source>
        <dbReference type="ARBA" id="ARBA00023295"/>
    </source>
</evidence>
<dbReference type="PROSITE" id="PS51066">
    <property type="entry name" value="ZF_FPG_2"/>
    <property type="match status" value="1"/>
</dbReference>
<dbReference type="PANTHER" id="PTHR22993:SF9">
    <property type="entry name" value="FORMAMIDOPYRIMIDINE-DNA GLYCOSYLASE"/>
    <property type="match status" value="1"/>
</dbReference>
<dbReference type="Gene3D" id="1.10.8.50">
    <property type="match status" value="1"/>
</dbReference>
<dbReference type="GO" id="GO:0003906">
    <property type="term" value="F:DNA-(apurinic or apyrimidinic site) endonuclease activity"/>
    <property type="evidence" value="ECO:0007669"/>
    <property type="project" value="InterPro"/>
</dbReference>
<dbReference type="PROSITE" id="PS51068">
    <property type="entry name" value="FPG_CAT"/>
    <property type="match status" value="1"/>
</dbReference>
<keyword evidence="9" id="KW-0238">DNA-binding</keyword>
<evidence type="ECO:0000256" key="6">
    <source>
        <dbReference type="ARBA" id="ARBA00022771"/>
    </source>
</evidence>
<dbReference type="Pfam" id="PF06831">
    <property type="entry name" value="H2TH"/>
    <property type="match status" value="1"/>
</dbReference>
<evidence type="ECO:0000256" key="5">
    <source>
        <dbReference type="ARBA" id="ARBA00022763"/>
    </source>
</evidence>
<evidence type="ECO:0000256" key="11">
    <source>
        <dbReference type="ARBA" id="ARBA00023239"/>
    </source>
</evidence>
<dbReference type="SMART" id="SM00898">
    <property type="entry name" value="Fapy_DNA_glyco"/>
    <property type="match status" value="1"/>
</dbReference>
<dbReference type="GO" id="GO:0003684">
    <property type="term" value="F:damaged DNA binding"/>
    <property type="evidence" value="ECO:0007669"/>
    <property type="project" value="InterPro"/>
</dbReference>
<keyword evidence="4" id="KW-0479">Metal-binding</keyword>
<dbReference type="SUPFAM" id="SSF81624">
    <property type="entry name" value="N-terminal domain of MutM-like DNA repair proteins"/>
    <property type="match status" value="1"/>
</dbReference>
<dbReference type="OrthoDB" id="9800855at2"/>
<dbReference type="PANTHER" id="PTHR22993">
    <property type="entry name" value="FORMAMIDOPYRIMIDINE-DNA GLYCOSYLASE"/>
    <property type="match status" value="1"/>
</dbReference>
<organism evidence="17 18">
    <name type="scientific">Mycetocola miduiensis</name>
    <dbReference type="NCBI Taxonomy" id="995034"/>
    <lineage>
        <taxon>Bacteria</taxon>
        <taxon>Bacillati</taxon>
        <taxon>Actinomycetota</taxon>
        <taxon>Actinomycetes</taxon>
        <taxon>Micrococcales</taxon>
        <taxon>Microbacteriaceae</taxon>
        <taxon>Mycetocola</taxon>
    </lineage>
</organism>
<comment type="similarity">
    <text evidence="3">Belongs to the FPG family.</text>
</comment>
<keyword evidence="13" id="KW-0326">Glycosidase</keyword>
<feature type="domain" description="Formamidopyrimidine-DNA glycosylase catalytic" evidence="16">
    <location>
        <begin position="2"/>
        <end position="118"/>
    </location>
</feature>
<evidence type="ECO:0000259" key="16">
    <source>
        <dbReference type="PROSITE" id="PS51068"/>
    </source>
</evidence>
<keyword evidence="10" id="KW-0234">DNA repair</keyword>
<keyword evidence="11" id="KW-0456">Lyase</keyword>
<gene>
    <name evidence="17" type="ORF">SAMN05216219_2314</name>
</gene>
<evidence type="ECO:0000256" key="14">
    <source>
        <dbReference type="PROSITE-ProRule" id="PRU00391"/>
    </source>
</evidence>
<dbReference type="STRING" id="995034.SAMN05216219_2314"/>
<keyword evidence="12" id="KW-0511">Multifunctional enzyme</keyword>
<dbReference type="RefSeq" id="WP_090711580.1">
    <property type="nucleotide sequence ID" value="NZ_FOVM01000006.1"/>
</dbReference>
<proteinExistence type="inferred from homology"/>
<dbReference type="GO" id="GO:0008270">
    <property type="term" value="F:zinc ion binding"/>
    <property type="evidence" value="ECO:0007669"/>
    <property type="project" value="UniProtKB-KW"/>
</dbReference>
<dbReference type="SUPFAM" id="SSF46946">
    <property type="entry name" value="S13-like H2TH domain"/>
    <property type="match status" value="1"/>
</dbReference>
<reference evidence="18" key="1">
    <citation type="submission" date="2016-10" db="EMBL/GenBank/DDBJ databases">
        <authorList>
            <person name="Varghese N."/>
            <person name="Submissions S."/>
        </authorList>
    </citation>
    <scope>NUCLEOTIDE SEQUENCE [LARGE SCALE GENOMIC DNA]</scope>
    <source>
        <strain evidence="18">CGMCC 1.11101</strain>
    </source>
</reference>
<dbReference type="SUPFAM" id="SSF57716">
    <property type="entry name" value="Glucocorticoid receptor-like (DNA-binding domain)"/>
    <property type="match status" value="1"/>
</dbReference>
<evidence type="ECO:0000256" key="10">
    <source>
        <dbReference type="ARBA" id="ARBA00023204"/>
    </source>
</evidence>
<keyword evidence="8" id="KW-0862">Zinc</keyword>
<dbReference type="InterPro" id="IPR010663">
    <property type="entry name" value="Znf_FPG/IleRS"/>
</dbReference>
<evidence type="ECO:0000256" key="4">
    <source>
        <dbReference type="ARBA" id="ARBA00022723"/>
    </source>
</evidence>
<comment type="cofactor">
    <cofactor evidence="2">
        <name>Zn(2+)</name>
        <dbReference type="ChEBI" id="CHEBI:29105"/>
    </cofactor>
</comment>
<comment type="catalytic activity">
    <reaction evidence="1">
        <text>Hydrolysis of DNA containing ring-opened 7-methylguanine residues, releasing 2,6-diamino-4-hydroxy-5-(N-methyl)formamidopyrimidine.</text>
        <dbReference type="EC" id="3.2.2.23"/>
    </reaction>
</comment>
<evidence type="ECO:0000256" key="2">
    <source>
        <dbReference type="ARBA" id="ARBA00001947"/>
    </source>
</evidence>
<evidence type="ECO:0000313" key="18">
    <source>
        <dbReference type="Proteomes" id="UP000198867"/>
    </source>
</evidence>
<dbReference type="GO" id="GO:0034039">
    <property type="term" value="F:8-oxo-7,8-dihydroguanine DNA N-glycosylase activity"/>
    <property type="evidence" value="ECO:0007669"/>
    <property type="project" value="TreeGrafter"/>
</dbReference>
<evidence type="ECO:0000256" key="7">
    <source>
        <dbReference type="ARBA" id="ARBA00022801"/>
    </source>
</evidence>
<evidence type="ECO:0000256" key="1">
    <source>
        <dbReference type="ARBA" id="ARBA00001668"/>
    </source>
</evidence>
<dbReference type="EMBL" id="FOVM01000006">
    <property type="protein sequence ID" value="SFN84022.1"/>
    <property type="molecule type" value="Genomic_DNA"/>
</dbReference>
<keyword evidence="7" id="KW-0378">Hydrolase</keyword>
<dbReference type="GO" id="GO:0006284">
    <property type="term" value="P:base-excision repair"/>
    <property type="evidence" value="ECO:0007669"/>
    <property type="project" value="InterPro"/>
</dbReference>